<dbReference type="SUPFAM" id="SSF53335">
    <property type="entry name" value="S-adenosyl-L-methionine-dependent methyltransferases"/>
    <property type="match status" value="1"/>
</dbReference>
<evidence type="ECO:0000256" key="11">
    <source>
        <dbReference type="ARBA" id="ARBA00035815"/>
    </source>
</evidence>
<dbReference type="FunFam" id="3.40.50.150:FF:000235">
    <property type="entry name" value="Protein-L-isoaspartate O-methyltransferase"/>
    <property type="match status" value="1"/>
</dbReference>
<keyword evidence="7" id="KW-0808">Transferase</keyword>
<protein>
    <recommendedName>
        <fullName evidence="4">protein-L-isoaspartate(D-aspartate) O-methyltransferase</fullName>
        <ecNumber evidence="4">2.1.1.77</ecNumber>
    </recommendedName>
    <alternativeName>
        <fullName evidence="10">L-isoaspartyl protein carboxyl methyltransferase</fullName>
    </alternativeName>
    <alternativeName>
        <fullName evidence="9">Protein-beta-aspartate methyltransferase</fullName>
    </alternativeName>
</protein>
<evidence type="ECO:0000256" key="1">
    <source>
        <dbReference type="ARBA" id="ARBA00004514"/>
    </source>
</evidence>
<evidence type="ECO:0000256" key="8">
    <source>
        <dbReference type="ARBA" id="ARBA00022691"/>
    </source>
</evidence>
<comment type="subunit">
    <text evidence="3">Monomer.</text>
</comment>
<dbReference type="Pfam" id="PF01135">
    <property type="entry name" value="PCMT"/>
    <property type="match status" value="1"/>
</dbReference>
<comment type="subcellular location">
    <subcellularLocation>
        <location evidence="1">Cytoplasm</location>
        <location evidence="1">Cytosol</location>
    </subcellularLocation>
</comment>
<evidence type="ECO:0000256" key="4">
    <source>
        <dbReference type="ARBA" id="ARBA00011890"/>
    </source>
</evidence>
<dbReference type="EMBL" id="HE575323">
    <property type="protein sequence ID" value="CCC93899.1"/>
    <property type="molecule type" value="Genomic_DNA"/>
</dbReference>
<gene>
    <name evidence="13" type="ORF">TCIL3000_10_6720</name>
</gene>
<evidence type="ECO:0000256" key="7">
    <source>
        <dbReference type="ARBA" id="ARBA00022679"/>
    </source>
</evidence>
<proteinExistence type="inferred from homology"/>
<evidence type="ECO:0000256" key="5">
    <source>
        <dbReference type="ARBA" id="ARBA00022490"/>
    </source>
</evidence>
<keyword evidence="8" id="KW-0949">S-adenosyl-L-methionine</keyword>
<keyword evidence="5" id="KW-0963">Cytoplasm</keyword>
<dbReference type="GO" id="GO:0032259">
    <property type="term" value="P:methylation"/>
    <property type="evidence" value="ECO:0007669"/>
    <property type="project" value="UniProtKB-KW"/>
</dbReference>
<evidence type="ECO:0000256" key="10">
    <source>
        <dbReference type="ARBA" id="ARBA00031350"/>
    </source>
</evidence>
<dbReference type="PANTHER" id="PTHR11579:SF0">
    <property type="entry name" value="PROTEIN-L-ISOASPARTATE(D-ASPARTATE) O-METHYLTRANSFERASE"/>
    <property type="match status" value="1"/>
</dbReference>
<dbReference type="GO" id="GO:0005829">
    <property type="term" value="C:cytosol"/>
    <property type="evidence" value="ECO:0007669"/>
    <property type="project" value="UniProtKB-SubCell"/>
</dbReference>
<evidence type="ECO:0000313" key="13">
    <source>
        <dbReference type="EMBL" id="CCC93899.1"/>
    </source>
</evidence>
<dbReference type="AlphaFoldDB" id="G0UWY2"/>
<dbReference type="CDD" id="cd02440">
    <property type="entry name" value="AdoMet_MTases"/>
    <property type="match status" value="1"/>
</dbReference>
<dbReference type="InterPro" id="IPR029063">
    <property type="entry name" value="SAM-dependent_MTases_sf"/>
</dbReference>
<dbReference type="InterPro" id="IPR000682">
    <property type="entry name" value="PCMT"/>
</dbReference>
<evidence type="ECO:0000256" key="12">
    <source>
        <dbReference type="ARBA" id="ARBA00054057"/>
    </source>
</evidence>
<comment type="similarity">
    <text evidence="2">Belongs to the methyltransferase superfamily. L-isoaspartyl/D-aspartyl protein methyltransferase family.</text>
</comment>
<reference evidence="13" key="1">
    <citation type="journal article" date="2012" name="Proc. Natl. Acad. Sci. U.S.A.">
        <title>Antigenic diversity is generated by distinct evolutionary mechanisms in African trypanosome species.</title>
        <authorList>
            <person name="Jackson A.P."/>
            <person name="Berry A."/>
            <person name="Aslett M."/>
            <person name="Allison H.C."/>
            <person name="Burton P."/>
            <person name="Vavrova-Anderson J."/>
            <person name="Brown R."/>
            <person name="Browne H."/>
            <person name="Corton N."/>
            <person name="Hauser H."/>
            <person name="Gamble J."/>
            <person name="Gilderthorp R."/>
            <person name="Marcello L."/>
            <person name="McQuillan J."/>
            <person name="Otto T.D."/>
            <person name="Quail M.A."/>
            <person name="Sanders M.J."/>
            <person name="van Tonder A."/>
            <person name="Ginger M.L."/>
            <person name="Field M.C."/>
            <person name="Barry J.D."/>
            <person name="Hertz-Fowler C."/>
            <person name="Berriman M."/>
        </authorList>
    </citation>
    <scope>NUCLEOTIDE SEQUENCE</scope>
    <source>
        <strain evidence="13">IL3000</strain>
    </source>
</reference>
<sequence length="238" mass="25601">MAWTCSGTSNSTMVQRLVEASLLVTPAVVEAFNLVDRGWFLPRLPPEKAYRDEPAPIGYGATISAPHMHATMAEIIAPFLLHAKDRGTATALDVGSGSGYLTAVLAALCGKGGKVIGVEHVPVLVAQSSQVIRDHFLPWVEEGRIRFVEGDGRDISRLLGKEKHFDVIHVGAAAETVPQDYIDSLNPGGCLVIPVGGENEAQVLRVYTKSPEGAVSFVNHCGVRFVPLTSLKHQEGRW</sequence>
<evidence type="ECO:0000256" key="3">
    <source>
        <dbReference type="ARBA" id="ARBA00011245"/>
    </source>
</evidence>
<accession>G0UWY2</accession>
<dbReference type="Gene3D" id="3.40.50.150">
    <property type="entry name" value="Vaccinia Virus protein VP39"/>
    <property type="match status" value="1"/>
</dbReference>
<dbReference type="EC" id="2.1.1.77" evidence="4"/>
<evidence type="ECO:0000256" key="9">
    <source>
        <dbReference type="ARBA" id="ARBA00031323"/>
    </source>
</evidence>
<keyword evidence="6" id="KW-0489">Methyltransferase</keyword>
<dbReference type="VEuPathDB" id="TriTrypDB:TcIL3000_10_6720"/>
<evidence type="ECO:0000256" key="6">
    <source>
        <dbReference type="ARBA" id="ARBA00022603"/>
    </source>
</evidence>
<dbReference type="GO" id="GO:0006950">
    <property type="term" value="P:response to stress"/>
    <property type="evidence" value="ECO:0007669"/>
    <property type="project" value="UniProtKB-ARBA"/>
</dbReference>
<dbReference type="GO" id="GO:0004719">
    <property type="term" value="F:protein-L-isoaspartate (D-aspartate) O-methyltransferase activity"/>
    <property type="evidence" value="ECO:0007669"/>
    <property type="project" value="UniProtKB-EC"/>
</dbReference>
<organism evidence="13">
    <name type="scientific">Trypanosoma congolense (strain IL3000)</name>
    <dbReference type="NCBI Taxonomy" id="1068625"/>
    <lineage>
        <taxon>Eukaryota</taxon>
        <taxon>Discoba</taxon>
        <taxon>Euglenozoa</taxon>
        <taxon>Kinetoplastea</taxon>
        <taxon>Metakinetoplastina</taxon>
        <taxon>Trypanosomatida</taxon>
        <taxon>Trypanosomatidae</taxon>
        <taxon>Trypanosoma</taxon>
        <taxon>Nannomonas</taxon>
    </lineage>
</organism>
<comment type="catalytic activity">
    <reaction evidence="11">
        <text>[protein]-L-isoaspartate + S-adenosyl-L-methionine = [protein]-L-isoaspartate alpha-methyl ester + S-adenosyl-L-homocysteine</text>
        <dbReference type="Rhea" id="RHEA:12705"/>
        <dbReference type="Rhea" id="RHEA-COMP:12143"/>
        <dbReference type="Rhea" id="RHEA-COMP:12144"/>
        <dbReference type="ChEBI" id="CHEBI:57856"/>
        <dbReference type="ChEBI" id="CHEBI:59789"/>
        <dbReference type="ChEBI" id="CHEBI:90596"/>
        <dbReference type="ChEBI" id="CHEBI:90598"/>
        <dbReference type="EC" id="2.1.1.77"/>
    </reaction>
    <physiologicalReaction direction="left-to-right" evidence="11">
        <dbReference type="Rhea" id="RHEA:12706"/>
    </physiologicalReaction>
</comment>
<dbReference type="PANTHER" id="PTHR11579">
    <property type="entry name" value="PROTEIN-L-ISOASPARTATE O-METHYLTRANSFERASE"/>
    <property type="match status" value="1"/>
</dbReference>
<comment type="function">
    <text evidence="12">Initiates the repair of damaged proteins by catalyzing methyl esterification of L-isoaspartyl and D-aspartyl residues produced by spontaneous isomerization and racemization of L-aspartyl and L-asparaginyl residues in aging peptides and proteins.</text>
</comment>
<name>G0UWY2_TRYCI</name>
<evidence type="ECO:0000256" key="2">
    <source>
        <dbReference type="ARBA" id="ARBA00005369"/>
    </source>
</evidence>